<dbReference type="Proteomes" id="UP001321473">
    <property type="component" value="Unassembled WGS sequence"/>
</dbReference>
<dbReference type="GO" id="GO:0016012">
    <property type="term" value="C:sarcoglycan complex"/>
    <property type="evidence" value="ECO:0007669"/>
    <property type="project" value="InterPro"/>
</dbReference>
<dbReference type="PANTHER" id="PTHR12939">
    <property type="entry name" value="SARCOGLYCAN"/>
    <property type="match status" value="1"/>
</dbReference>
<keyword evidence="15" id="KW-1185">Reference proteome</keyword>
<evidence type="ECO:0000256" key="4">
    <source>
        <dbReference type="ARBA" id="ARBA00022475"/>
    </source>
</evidence>
<sequence length="264" mass="28823">MVQRLKTADVEGPGLNKVTGRASGSEIDRRSDEALFSYKPGDTITLQRNPFLWHDGPGVLSLTSSGVKVSGHGQFLDILTIKKIQPIAEAKSLIIESAGDVKLQSLSRQGRYHNTLTLGSGILESRGSHFLVRNPQDNVLFRSDPSEVVVATDNLRISSKVESPTKRISVHGEEEVSMIARAGDTLVTSLQDIHLHTRKGQIVVDCSRLEIKDLDVADPSVRSTDMRVYQLCSCDDGMLFLTPSERHCRASTDLCSSLTTPPSA</sequence>
<proteinExistence type="inferred from homology"/>
<comment type="subcellular location">
    <subcellularLocation>
        <location evidence="2">Cell membrane</location>
        <location evidence="2">Sarcolemma</location>
        <topology evidence="2">Single-pass type II membrane protein</topology>
    </subcellularLocation>
    <subcellularLocation>
        <location evidence="1">Cytoplasm</location>
        <location evidence="1">Cytoskeleton</location>
    </subcellularLocation>
</comment>
<keyword evidence="11" id="KW-0325">Glycoprotein</keyword>
<protein>
    <submittedName>
        <fullName evidence="14">Uncharacterized protein</fullName>
    </submittedName>
</protein>
<evidence type="ECO:0000256" key="8">
    <source>
        <dbReference type="ARBA" id="ARBA00022989"/>
    </source>
</evidence>
<reference evidence="14 15" key="1">
    <citation type="journal article" date="2023" name="Arcadia Sci">
        <title>De novo assembly of a long-read Amblyomma americanum tick genome.</title>
        <authorList>
            <person name="Chou S."/>
            <person name="Poskanzer K.E."/>
            <person name="Rollins M."/>
            <person name="Thuy-Boun P.S."/>
        </authorList>
    </citation>
    <scope>NUCLEOTIDE SEQUENCE [LARGE SCALE GENOMIC DNA]</scope>
    <source>
        <strain evidence="14">F_SG_1</strain>
        <tissue evidence="14">Salivary glands</tissue>
    </source>
</reference>
<keyword evidence="4" id="KW-1003">Cell membrane</keyword>
<evidence type="ECO:0000313" key="15">
    <source>
        <dbReference type="Proteomes" id="UP001321473"/>
    </source>
</evidence>
<keyword evidence="6" id="KW-0812">Transmembrane</keyword>
<evidence type="ECO:0000256" key="9">
    <source>
        <dbReference type="ARBA" id="ARBA00023136"/>
    </source>
</evidence>
<feature type="region of interest" description="Disordered" evidence="13">
    <location>
        <begin position="1"/>
        <end position="26"/>
    </location>
</feature>
<evidence type="ECO:0000256" key="2">
    <source>
        <dbReference type="ARBA" id="ARBA00004274"/>
    </source>
</evidence>
<evidence type="ECO:0000256" key="5">
    <source>
        <dbReference type="ARBA" id="ARBA00022490"/>
    </source>
</evidence>
<comment type="caution">
    <text evidence="14">The sequence shown here is derived from an EMBL/GenBank/DDBJ whole genome shotgun (WGS) entry which is preliminary data.</text>
</comment>
<evidence type="ECO:0000256" key="7">
    <source>
        <dbReference type="ARBA" id="ARBA00022968"/>
    </source>
</evidence>
<evidence type="ECO:0000313" key="14">
    <source>
        <dbReference type="EMBL" id="KAK8786457.1"/>
    </source>
</evidence>
<keyword evidence="7" id="KW-0735">Signal-anchor</keyword>
<keyword evidence="8" id="KW-1133">Transmembrane helix</keyword>
<keyword evidence="9" id="KW-0472">Membrane</keyword>
<evidence type="ECO:0000256" key="12">
    <source>
        <dbReference type="ARBA" id="ARBA00023212"/>
    </source>
</evidence>
<keyword evidence="5" id="KW-0963">Cytoplasm</keyword>
<organism evidence="14 15">
    <name type="scientific">Amblyomma americanum</name>
    <name type="common">Lone star tick</name>
    <dbReference type="NCBI Taxonomy" id="6943"/>
    <lineage>
        <taxon>Eukaryota</taxon>
        <taxon>Metazoa</taxon>
        <taxon>Ecdysozoa</taxon>
        <taxon>Arthropoda</taxon>
        <taxon>Chelicerata</taxon>
        <taxon>Arachnida</taxon>
        <taxon>Acari</taxon>
        <taxon>Parasitiformes</taxon>
        <taxon>Ixodida</taxon>
        <taxon>Ixodoidea</taxon>
        <taxon>Ixodidae</taxon>
        <taxon>Amblyomminae</taxon>
        <taxon>Amblyomma</taxon>
    </lineage>
</organism>
<evidence type="ECO:0000256" key="3">
    <source>
        <dbReference type="ARBA" id="ARBA00007574"/>
    </source>
</evidence>
<dbReference type="GO" id="GO:0005856">
    <property type="term" value="C:cytoskeleton"/>
    <property type="evidence" value="ECO:0007669"/>
    <property type="project" value="UniProtKB-SubCell"/>
</dbReference>
<dbReference type="Pfam" id="PF04790">
    <property type="entry name" value="Sarcoglycan_1"/>
    <property type="match status" value="1"/>
</dbReference>
<comment type="similarity">
    <text evidence="3">Belongs to the sarcoglycan beta/delta/gamma/zeta family.</text>
</comment>
<evidence type="ECO:0000256" key="6">
    <source>
        <dbReference type="ARBA" id="ARBA00022692"/>
    </source>
</evidence>
<evidence type="ECO:0000256" key="13">
    <source>
        <dbReference type="SAM" id="MobiDB-lite"/>
    </source>
</evidence>
<dbReference type="GO" id="GO:0042383">
    <property type="term" value="C:sarcolemma"/>
    <property type="evidence" value="ECO:0007669"/>
    <property type="project" value="UniProtKB-SubCell"/>
</dbReference>
<dbReference type="AlphaFoldDB" id="A0AAQ4FGK7"/>
<dbReference type="PANTHER" id="PTHR12939:SF10">
    <property type="entry name" value="EG:4F1.1 PROTEIN"/>
    <property type="match status" value="1"/>
</dbReference>
<evidence type="ECO:0000256" key="1">
    <source>
        <dbReference type="ARBA" id="ARBA00004245"/>
    </source>
</evidence>
<name>A0AAQ4FGK7_AMBAM</name>
<dbReference type="InterPro" id="IPR006875">
    <property type="entry name" value="Sarcoglycan"/>
</dbReference>
<evidence type="ECO:0000256" key="10">
    <source>
        <dbReference type="ARBA" id="ARBA00023157"/>
    </source>
</evidence>
<keyword evidence="10" id="KW-1015">Disulfide bond</keyword>
<gene>
    <name evidence="14" type="ORF">V5799_023773</name>
</gene>
<keyword evidence="12" id="KW-0206">Cytoskeleton</keyword>
<dbReference type="InterPro" id="IPR039972">
    <property type="entry name" value="Sarcoglycan_gamma/delta/zeta"/>
</dbReference>
<evidence type="ECO:0000256" key="11">
    <source>
        <dbReference type="ARBA" id="ARBA00023180"/>
    </source>
</evidence>
<accession>A0AAQ4FGK7</accession>
<dbReference type="EMBL" id="JARKHS020002742">
    <property type="protein sequence ID" value="KAK8786457.1"/>
    <property type="molecule type" value="Genomic_DNA"/>
</dbReference>